<accession>A0AB38A8A4</accession>
<organism evidence="1 2">
    <name type="scientific">Atopobium minutum</name>
    <dbReference type="NCBI Taxonomy" id="1381"/>
    <lineage>
        <taxon>Bacteria</taxon>
        <taxon>Bacillati</taxon>
        <taxon>Actinomycetota</taxon>
        <taxon>Coriobacteriia</taxon>
        <taxon>Coriobacteriales</taxon>
        <taxon>Atopobiaceae</taxon>
        <taxon>Atopobium</taxon>
    </lineage>
</organism>
<proteinExistence type="predicted"/>
<sequence>MYAITKVSLMYMVAAIMLHTLNKTKNSVIIKAQ</sequence>
<gene>
    <name evidence="1" type="ORF">SAMN04489746_1529</name>
</gene>
<evidence type="ECO:0000313" key="2">
    <source>
        <dbReference type="Proteomes" id="UP000183687"/>
    </source>
</evidence>
<dbReference type="EMBL" id="FNSH01000002">
    <property type="protein sequence ID" value="SEC23850.1"/>
    <property type="molecule type" value="Genomic_DNA"/>
</dbReference>
<comment type="caution">
    <text evidence="1">The sequence shown here is derived from an EMBL/GenBank/DDBJ whole genome shotgun (WGS) entry which is preliminary data.</text>
</comment>
<reference evidence="1 2" key="1">
    <citation type="submission" date="2016-10" db="EMBL/GenBank/DDBJ databases">
        <authorList>
            <person name="Varghese N."/>
            <person name="Submissions S."/>
        </authorList>
    </citation>
    <scope>NUCLEOTIDE SEQUENCE [LARGE SCALE GENOMIC DNA]</scope>
    <source>
        <strain evidence="1 2">DSM 20586</strain>
    </source>
</reference>
<name>A0AB38A8A4_9ACTN</name>
<protein>
    <recommendedName>
        <fullName evidence="3">Transposase</fullName>
    </recommendedName>
</protein>
<evidence type="ECO:0008006" key="3">
    <source>
        <dbReference type="Google" id="ProtNLM"/>
    </source>
</evidence>
<dbReference type="Proteomes" id="UP000183687">
    <property type="component" value="Unassembled WGS sequence"/>
</dbReference>
<evidence type="ECO:0000313" key="1">
    <source>
        <dbReference type="EMBL" id="SEC23850.1"/>
    </source>
</evidence>
<dbReference type="AlphaFoldDB" id="A0AB38A8A4"/>